<dbReference type="CDD" id="cd03809">
    <property type="entry name" value="GT4_MtfB-like"/>
    <property type="match status" value="1"/>
</dbReference>
<feature type="domain" description="Glycosyltransferase subfamily 4-like N-terminal" evidence="2">
    <location>
        <begin position="24"/>
        <end position="204"/>
    </location>
</feature>
<evidence type="ECO:0000259" key="2">
    <source>
        <dbReference type="Pfam" id="PF13439"/>
    </source>
</evidence>
<dbReference type="Gene3D" id="3.40.50.2000">
    <property type="entry name" value="Glycogen Phosphorylase B"/>
    <property type="match status" value="2"/>
</dbReference>
<evidence type="ECO:0000313" key="4">
    <source>
        <dbReference type="Proteomes" id="UP000247609"/>
    </source>
</evidence>
<dbReference type="GO" id="GO:0016757">
    <property type="term" value="F:glycosyltransferase activity"/>
    <property type="evidence" value="ECO:0007669"/>
    <property type="project" value="TreeGrafter"/>
</dbReference>
<sequence length="391" mass="42758">MSQGFPVSPVWLDGRNIGSRGGTGVARYTRDLADCLRETGVSTAFLDGQEGNARKLPFRELEKAYRLVRALRPRRHVVVRPDAHGHAAPSCFDLYRTAHVRYKTFGRLTSLRADTPPALMHWTYPLPMVLQGCMNIVTIHDLVPILNPGLTGIDPGRFERLLRELVTRMDRIVTVSETVRRQIIDILDVAPERVVNLYQMVDIDITAVMASPRIVPPGSLIHIGRVESRKNIARLVAAYARSGSHRPLVLIGPDGDDRPDLSLPDGPGRLIRLPWSSRLQLLRGLAEAHALVFPSLAEGFGLPIIEAMALGTPVITSRGGATEEIAGGAARLVDPFDVDDIAGAISELDGVDKAGGVCGDLVRRGYVRAGFFSRQAYTARLVAFHAQLIAR</sequence>
<dbReference type="AlphaFoldDB" id="A0A318QAK0"/>
<evidence type="ECO:0000256" key="1">
    <source>
        <dbReference type="ARBA" id="ARBA00022679"/>
    </source>
</evidence>
<organism evidence="3 4">
    <name type="scientific">Novacetimonas pomaceti</name>
    <dbReference type="NCBI Taxonomy" id="2021998"/>
    <lineage>
        <taxon>Bacteria</taxon>
        <taxon>Pseudomonadati</taxon>
        <taxon>Pseudomonadota</taxon>
        <taxon>Alphaproteobacteria</taxon>
        <taxon>Acetobacterales</taxon>
        <taxon>Acetobacteraceae</taxon>
        <taxon>Novacetimonas</taxon>
    </lineage>
</organism>
<dbReference type="Pfam" id="PF13692">
    <property type="entry name" value="Glyco_trans_1_4"/>
    <property type="match status" value="1"/>
</dbReference>
<dbReference type="GO" id="GO:0009103">
    <property type="term" value="P:lipopolysaccharide biosynthetic process"/>
    <property type="evidence" value="ECO:0007669"/>
    <property type="project" value="TreeGrafter"/>
</dbReference>
<accession>A0A318QAK0</accession>
<keyword evidence="1" id="KW-0808">Transferase</keyword>
<gene>
    <name evidence="3" type="ORF">CFR71_12640</name>
</gene>
<dbReference type="InterPro" id="IPR028098">
    <property type="entry name" value="Glyco_trans_4-like_N"/>
</dbReference>
<proteinExistence type="predicted"/>
<evidence type="ECO:0000313" key="3">
    <source>
        <dbReference type="EMBL" id="PYD74844.1"/>
    </source>
</evidence>
<comment type="caution">
    <text evidence="3">The sequence shown here is derived from an EMBL/GenBank/DDBJ whole genome shotgun (WGS) entry which is preliminary data.</text>
</comment>
<dbReference type="Pfam" id="PF13439">
    <property type="entry name" value="Glyco_transf_4"/>
    <property type="match status" value="1"/>
</dbReference>
<dbReference type="EMBL" id="NOXG01000021">
    <property type="protein sequence ID" value="PYD74844.1"/>
    <property type="molecule type" value="Genomic_DNA"/>
</dbReference>
<protein>
    <recommendedName>
        <fullName evidence="2">Glycosyltransferase subfamily 4-like N-terminal domain-containing protein</fullName>
    </recommendedName>
</protein>
<name>A0A318QAK0_9PROT</name>
<dbReference type="Proteomes" id="UP000247609">
    <property type="component" value="Unassembled WGS sequence"/>
</dbReference>
<dbReference type="PANTHER" id="PTHR46401:SF2">
    <property type="entry name" value="GLYCOSYLTRANSFERASE WBBK-RELATED"/>
    <property type="match status" value="1"/>
</dbReference>
<dbReference type="SUPFAM" id="SSF53756">
    <property type="entry name" value="UDP-Glycosyltransferase/glycogen phosphorylase"/>
    <property type="match status" value="1"/>
</dbReference>
<dbReference type="PANTHER" id="PTHR46401">
    <property type="entry name" value="GLYCOSYLTRANSFERASE WBBK-RELATED"/>
    <property type="match status" value="1"/>
</dbReference>
<reference evidence="3 4" key="1">
    <citation type="submission" date="2017-07" db="EMBL/GenBank/DDBJ databases">
        <title>A draft genome sequence of Komagataeibacter sp. T5K1.</title>
        <authorList>
            <person name="Skraban J."/>
            <person name="Cleenwerck I."/>
            <person name="Vandamme P."/>
            <person name="Trcek J."/>
        </authorList>
    </citation>
    <scope>NUCLEOTIDE SEQUENCE [LARGE SCALE GENOMIC DNA]</scope>
    <source>
        <strain evidence="3 4">T5K1</strain>
    </source>
</reference>